<sequence>MKPAVKEFESIKKLYRPVQPTILPSFKIVSYREILPDPTLRNVIYCYWQLKTLEPLAHQFNYRVVADGCIDIFFNNQNISESFIMGFCKKYTEFPLENTFDYVGIRFFPSMVPQLFEVNAWELSDKAENLELVLPKIAKRLTESISPNMDLNLVAIHLDRIIGNVFSAAEFDKDYRLYKALHLILKNWGTIETESELDIGISPRQLRRIFNHYIGTTPKTFSKVVRFQNILNAKPSQQNLTQNKLFYDVGFYDQSHFIKDFKNFYGVTPTRAFR</sequence>
<feature type="domain" description="HTH araC/xylS-type" evidence="4">
    <location>
        <begin position="199"/>
        <end position="274"/>
    </location>
</feature>
<keyword evidence="6" id="KW-1185">Reference proteome</keyword>
<dbReference type="InterPro" id="IPR050204">
    <property type="entry name" value="AraC_XylS_family_regulators"/>
</dbReference>
<dbReference type="Proteomes" id="UP000276603">
    <property type="component" value="Unassembled WGS sequence"/>
</dbReference>
<name>A0A3B0C3J0_9FLAO</name>
<dbReference type="PROSITE" id="PS01124">
    <property type="entry name" value="HTH_ARAC_FAMILY_2"/>
    <property type="match status" value="1"/>
</dbReference>
<evidence type="ECO:0000313" key="6">
    <source>
        <dbReference type="Proteomes" id="UP000276603"/>
    </source>
</evidence>
<evidence type="ECO:0000313" key="5">
    <source>
        <dbReference type="EMBL" id="RKN79860.1"/>
    </source>
</evidence>
<dbReference type="AlphaFoldDB" id="A0A3B0C3J0"/>
<dbReference type="PANTHER" id="PTHR46796:SF13">
    <property type="entry name" value="HTH-TYPE TRANSCRIPTIONAL ACTIVATOR RHAS"/>
    <property type="match status" value="1"/>
</dbReference>
<dbReference type="OrthoDB" id="511992at2"/>
<dbReference type="Gene3D" id="1.10.10.60">
    <property type="entry name" value="Homeodomain-like"/>
    <property type="match status" value="1"/>
</dbReference>
<dbReference type="SMART" id="SM00342">
    <property type="entry name" value="HTH_ARAC"/>
    <property type="match status" value="1"/>
</dbReference>
<dbReference type="EMBL" id="RBCJ01000003">
    <property type="protein sequence ID" value="RKN79860.1"/>
    <property type="molecule type" value="Genomic_DNA"/>
</dbReference>
<dbReference type="Pfam" id="PF12833">
    <property type="entry name" value="HTH_18"/>
    <property type="match status" value="1"/>
</dbReference>
<comment type="caution">
    <text evidence="5">The sequence shown here is derived from an EMBL/GenBank/DDBJ whole genome shotgun (WGS) entry which is preliminary data.</text>
</comment>
<accession>A0A3B0C3J0</accession>
<dbReference type="InterPro" id="IPR046532">
    <property type="entry name" value="DUF6597"/>
</dbReference>
<keyword evidence="2" id="KW-0238">DNA-binding</keyword>
<dbReference type="PANTHER" id="PTHR46796">
    <property type="entry name" value="HTH-TYPE TRANSCRIPTIONAL ACTIVATOR RHAS-RELATED"/>
    <property type="match status" value="1"/>
</dbReference>
<evidence type="ECO:0000259" key="4">
    <source>
        <dbReference type="PROSITE" id="PS01124"/>
    </source>
</evidence>
<proteinExistence type="predicted"/>
<protein>
    <submittedName>
        <fullName evidence="5">AraC family transcriptional regulator</fullName>
    </submittedName>
</protein>
<evidence type="ECO:0000256" key="2">
    <source>
        <dbReference type="ARBA" id="ARBA00023125"/>
    </source>
</evidence>
<evidence type="ECO:0000256" key="1">
    <source>
        <dbReference type="ARBA" id="ARBA00023015"/>
    </source>
</evidence>
<keyword evidence="3" id="KW-0804">Transcription</keyword>
<gene>
    <name evidence="5" type="ORF">D7Z94_16445</name>
</gene>
<evidence type="ECO:0000256" key="3">
    <source>
        <dbReference type="ARBA" id="ARBA00023163"/>
    </source>
</evidence>
<dbReference type="InterPro" id="IPR018060">
    <property type="entry name" value="HTH_AraC"/>
</dbReference>
<keyword evidence="1" id="KW-0805">Transcription regulation</keyword>
<dbReference type="Pfam" id="PF20240">
    <property type="entry name" value="DUF6597"/>
    <property type="match status" value="1"/>
</dbReference>
<organism evidence="5 6">
    <name type="scientific">Ulvibacterium marinum</name>
    <dbReference type="NCBI Taxonomy" id="2419782"/>
    <lineage>
        <taxon>Bacteria</taxon>
        <taxon>Pseudomonadati</taxon>
        <taxon>Bacteroidota</taxon>
        <taxon>Flavobacteriia</taxon>
        <taxon>Flavobacteriales</taxon>
        <taxon>Flavobacteriaceae</taxon>
        <taxon>Ulvibacterium</taxon>
    </lineage>
</organism>
<dbReference type="GO" id="GO:0043565">
    <property type="term" value="F:sequence-specific DNA binding"/>
    <property type="evidence" value="ECO:0007669"/>
    <property type="project" value="InterPro"/>
</dbReference>
<reference evidence="5 6" key="1">
    <citation type="submission" date="2018-10" db="EMBL/GenBank/DDBJ databases">
        <title>Ulvibacterium marinum gen. nov., sp. nov., a novel marine bacterium of the family Flavobacteriaceae, isolated from a culture of the green alga Ulva prolifera.</title>
        <authorList>
            <person name="Zhang Z."/>
        </authorList>
    </citation>
    <scope>NUCLEOTIDE SEQUENCE [LARGE SCALE GENOMIC DNA]</scope>
    <source>
        <strain evidence="5 6">CCMM003</strain>
    </source>
</reference>
<dbReference type="GO" id="GO:0003700">
    <property type="term" value="F:DNA-binding transcription factor activity"/>
    <property type="evidence" value="ECO:0007669"/>
    <property type="project" value="InterPro"/>
</dbReference>